<dbReference type="Proteomes" id="UP000006048">
    <property type="component" value="Chromosome"/>
</dbReference>
<keyword evidence="8" id="KW-1185">Reference proteome</keyword>
<dbReference type="GO" id="GO:0005737">
    <property type="term" value="C:cytoplasm"/>
    <property type="evidence" value="ECO:0007669"/>
    <property type="project" value="TreeGrafter"/>
</dbReference>
<dbReference type="SFLD" id="SFLDG01065">
    <property type="entry name" value="anaerobic_coproporphyrinogen-I"/>
    <property type="match status" value="1"/>
</dbReference>
<sequence length="491" mass="54810">MPKVSEIYFAAPVEADRQVFSPADVFAAGEQNHHISNTAYPIVHSQTFKPYRLERALHRETVERAFADAPDICLYSHIPFCETRCFFCEYTVVGKSELERTRDYMTALNRETEMYAELLGPRTLWGWDIGGGTPSFPPAEFIAEHIDVVKHNFQLSPDFAISIETTPRIASLEPDKIHAYRQMGIERISMGVQVTQPDLLKALGRDTNGLEHHYRATEHIRAAGFEKFNLDLMYGFADQSPESWRATLEHAIRLDPDYITLYRMRYKLTRISHQAERVTLDMARQHAKIAKEMLFSAGYSANPGKNTYSRTSGDTGTSKYLTHRVIEGRPYLGLGLGAQTYSPTTIAYNSGAAGKNLTPYLRDIEKGLLPIQDLYDLPAAHMMAKMIAVSFYFGEINLTAFKERFGQNLEEAYGPAVEFAISEGLMSYTESVNGREIALSGKTCLSLTEKGARHFNGTIALFFAPSVQGYLIRPSSTSGPASSTSGPASSN</sequence>
<evidence type="ECO:0000259" key="6">
    <source>
        <dbReference type="SMART" id="SM00729"/>
    </source>
</evidence>
<keyword evidence="5" id="KW-0411">Iron-sulfur</keyword>
<evidence type="ECO:0000256" key="5">
    <source>
        <dbReference type="ARBA" id="ARBA00023014"/>
    </source>
</evidence>
<dbReference type="PANTHER" id="PTHR13932:SF5">
    <property type="entry name" value="RADICAL S-ADENOSYL METHIONINE DOMAIN-CONTAINING PROTEIN 1, MITOCHONDRIAL"/>
    <property type="match status" value="1"/>
</dbReference>
<dbReference type="SFLD" id="SFLDS00029">
    <property type="entry name" value="Radical_SAM"/>
    <property type="match status" value="1"/>
</dbReference>
<protein>
    <submittedName>
        <fullName evidence="7">Radical SAM domain protein</fullName>
    </submittedName>
</protein>
<dbReference type="Gene3D" id="3.20.20.70">
    <property type="entry name" value="Aldolase class I"/>
    <property type="match status" value="1"/>
</dbReference>
<dbReference type="InterPro" id="IPR006638">
    <property type="entry name" value="Elp3/MiaA/NifB-like_rSAM"/>
</dbReference>
<evidence type="ECO:0000256" key="2">
    <source>
        <dbReference type="ARBA" id="ARBA00022691"/>
    </source>
</evidence>
<dbReference type="HOGENOM" id="CLU_027579_3_1_12"/>
<dbReference type="GO" id="GO:0003824">
    <property type="term" value="F:catalytic activity"/>
    <property type="evidence" value="ECO:0007669"/>
    <property type="project" value="InterPro"/>
</dbReference>
<dbReference type="InterPro" id="IPR013785">
    <property type="entry name" value="Aldolase_TIM"/>
</dbReference>
<feature type="domain" description="Elp3/MiaA/NifB-like radical SAM core" evidence="6">
    <location>
        <begin position="71"/>
        <end position="292"/>
    </location>
</feature>
<dbReference type="OrthoDB" id="9808022at2"/>
<proteinExistence type="predicted"/>
<organism evidence="7 8">
    <name type="scientific">Turneriella parva (strain ATCC BAA-1111 / DSM 21527 / NCTC 11395 / H)</name>
    <name type="common">Leptospira parva</name>
    <dbReference type="NCBI Taxonomy" id="869212"/>
    <lineage>
        <taxon>Bacteria</taxon>
        <taxon>Pseudomonadati</taxon>
        <taxon>Spirochaetota</taxon>
        <taxon>Spirochaetia</taxon>
        <taxon>Leptospirales</taxon>
        <taxon>Leptospiraceae</taxon>
        <taxon>Turneriella</taxon>
    </lineage>
</organism>
<comment type="cofactor">
    <cofactor evidence="1">
        <name>[4Fe-4S] cluster</name>
        <dbReference type="ChEBI" id="CHEBI:49883"/>
    </cofactor>
</comment>
<dbReference type="SUPFAM" id="SSF102114">
    <property type="entry name" value="Radical SAM enzymes"/>
    <property type="match status" value="1"/>
</dbReference>
<dbReference type="KEGG" id="tpx:Turpa_0243"/>
<dbReference type="InterPro" id="IPR058240">
    <property type="entry name" value="rSAM_sf"/>
</dbReference>
<evidence type="ECO:0000313" key="7">
    <source>
        <dbReference type="EMBL" id="AFM10903.1"/>
    </source>
</evidence>
<dbReference type="InterPro" id="IPR034505">
    <property type="entry name" value="Coproporphyrinogen-III_oxidase"/>
</dbReference>
<name>I4B0U6_TURPD</name>
<dbReference type="SMART" id="SM00729">
    <property type="entry name" value="Elp3"/>
    <property type="match status" value="1"/>
</dbReference>
<dbReference type="InterPro" id="IPR007197">
    <property type="entry name" value="rSAM"/>
</dbReference>
<dbReference type="GO" id="GO:0006779">
    <property type="term" value="P:porphyrin-containing compound biosynthetic process"/>
    <property type="evidence" value="ECO:0007669"/>
    <property type="project" value="TreeGrafter"/>
</dbReference>
<dbReference type="GO" id="GO:0051539">
    <property type="term" value="F:4 iron, 4 sulfur cluster binding"/>
    <property type="evidence" value="ECO:0007669"/>
    <property type="project" value="TreeGrafter"/>
</dbReference>
<dbReference type="PANTHER" id="PTHR13932">
    <property type="entry name" value="COPROPORPHYRINIGEN III OXIDASE"/>
    <property type="match status" value="1"/>
</dbReference>
<dbReference type="AlphaFoldDB" id="I4B0U6"/>
<evidence type="ECO:0000313" key="8">
    <source>
        <dbReference type="Proteomes" id="UP000006048"/>
    </source>
</evidence>
<reference evidence="7 8" key="1">
    <citation type="submission" date="2012-06" db="EMBL/GenBank/DDBJ databases">
        <title>The complete chromosome of genome of Turneriella parva DSM 21527.</title>
        <authorList>
            <consortium name="US DOE Joint Genome Institute (JGI-PGF)"/>
            <person name="Lucas S."/>
            <person name="Han J."/>
            <person name="Lapidus A."/>
            <person name="Bruce D."/>
            <person name="Goodwin L."/>
            <person name="Pitluck S."/>
            <person name="Peters L."/>
            <person name="Kyrpides N."/>
            <person name="Mavromatis K."/>
            <person name="Ivanova N."/>
            <person name="Mikhailova N."/>
            <person name="Chertkov O."/>
            <person name="Detter J.C."/>
            <person name="Tapia R."/>
            <person name="Han C."/>
            <person name="Land M."/>
            <person name="Hauser L."/>
            <person name="Markowitz V."/>
            <person name="Cheng J.-F."/>
            <person name="Hugenholtz P."/>
            <person name="Woyke T."/>
            <person name="Wu D."/>
            <person name="Gronow S."/>
            <person name="Wellnitz S."/>
            <person name="Brambilla E."/>
            <person name="Klenk H.-P."/>
            <person name="Eisen J.A."/>
        </authorList>
    </citation>
    <scope>NUCLEOTIDE SEQUENCE [LARGE SCALE GENOMIC DNA]</scope>
    <source>
        <strain evidence="8">ATCC BAA-1111 / DSM 21527 / NCTC 11395 / H</strain>
    </source>
</reference>
<dbReference type="STRING" id="869212.Turpa_0243"/>
<dbReference type="GO" id="GO:0046872">
    <property type="term" value="F:metal ion binding"/>
    <property type="evidence" value="ECO:0007669"/>
    <property type="project" value="UniProtKB-KW"/>
</dbReference>
<evidence type="ECO:0000256" key="4">
    <source>
        <dbReference type="ARBA" id="ARBA00023004"/>
    </source>
</evidence>
<keyword evidence="2" id="KW-0949">S-adenosyl-L-methionine</keyword>
<gene>
    <name evidence="7" type="ordered locus">Turpa_0243</name>
</gene>
<dbReference type="Pfam" id="PF04055">
    <property type="entry name" value="Radical_SAM"/>
    <property type="match status" value="1"/>
</dbReference>
<evidence type="ECO:0000256" key="3">
    <source>
        <dbReference type="ARBA" id="ARBA00022723"/>
    </source>
</evidence>
<keyword evidence="3" id="KW-0479">Metal-binding</keyword>
<evidence type="ECO:0000256" key="1">
    <source>
        <dbReference type="ARBA" id="ARBA00001966"/>
    </source>
</evidence>
<keyword evidence="4" id="KW-0408">Iron</keyword>
<dbReference type="EMBL" id="CP002959">
    <property type="protein sequence ID" value="AFM10903.1"/>
    <property type="molecule type" value="Genomic_DNA"/>
</dbReference>
<accession>I4B0U6</accession>
<dbReference type="RefSeq" id="WP_014801424.1">
    <property type="nucleotide sequence ID" value="NC_018020.1"/>
</dbReference>